<evidence type="ECO:0000313" key="1">
    <source>
        <dbReference type="EMBL" id="XPM66909.1"/>
    </source>
</evidence>
<proteinExistence type="predicted"/>
<sequence length="66" mass="7154">MEHFNIPPPPISPSSSSLGTRNSELCTLFPQPPTPNSQLPSFPHPLPHSALSTQHSALFSPLLELK</sequence>
<organism evidence="1 2">
    <name type="scientific">Desertifilum tharense IPPAS B-1220</name>
    <dbReference type="NCBI Taxonomy" id="1781255"/>
    <lineage>
        <taxon>Bacteria</taxon>
        <taxon>Bacillati</taxon>
        <taxon>Cyanobacteriota</taxon>
        <taxon>Cyanophyceae</taxon>
        <taxon>Desertifilales</taxon>
        <taxon>Desertifilaceae</taxon>
        <taxon>Desertifilum</taxon>
    </lineage>
</organism>
<keyword evidence="2" id="KW-1185">Reference proteome</keyword>
<dbReference type="Proteomes" id="UP000095472">
    <property type="component" value="Chromosome"/>
</dbReference>
<evidence type="ECO:0000313" key="2">
    <source>
        <dbReference type="Proteomes" id="UP000095472"/>
    </source>
</evidence>
<dbReference type="EMBL" id="CP182909">
    <property type="protein sequence ID" value="XPM66909.1"/>
    <property type="molecule type" value="Genomic_DNA"/>
</dbReference>
<reference evidence="1 2" key="1">
    <citation type="journal article" date="2016" name="Genome Announc.">
        <title>Draft Genome Sequence of the Thermotolerant Cyanobacterium Desertifilum sp. IPPAS B-1220.</title>
        <authorList>
            <person name="Mironov K.S."/>
            <person name="Sinetova M.A."/>
            <person name="Bolatkhan K."/>
            <person name="Zayadan B.K."/>
            <person name="Ustinova V.V."/>
            <person name="Kupriyanova E.V."/>
            <person name="Skrypnik A.N."/>
            <person name="Gogoleva N.E."/>
            <person name="Gogolev Y.V."/>
            <person name="Los D.A."/>
        </authorList>
    </citation>
    <scope>NUCLEOTIDE SEQUENCE [LARGE SCALE GENOMIC DNA]</scope>
    <source>
        <strain evidence="1 2">IPPAS B-1220</strain>
    </source>
</reference>
<name>A0ACD5H342_9CYAN</name>
<gene>
    <name evidence="1" type="ORF">BH720_018060</name>
</gene>
<accession>A0ACD5H342</accession>
<protein>
    <submittedName>
        <fullName evidence="1">Uncharacterized protein</fullName>
    </submittedName>
</protein>